<accession>A0A1J5QZ76</accession>
<keyword evidence="1" id="KW-0472">Membrane</keyword>
<protein>
    <submittedName>
        <fullName evidence="3">SAF domain protein</fullName>
    </submittedName>
</protein>
<evidence type="ECO:0000259" key="2">
    <source>
        <dbReference type="SMART" id="SM00858"/>
    </source>
</evidence>
<gene>
    <name evidence="3" type="ORF">GALL_330370</name>
</gene>
<evidence type="ECO:0000313" key="3">
    <source>
        <dbReference type="EMBL" id="OIQ85143.1"/>
    </source>
</evidence>
<dbReference type="SMART" id="SM00858">
    <property type="entry name" value="SAF"/>
    <property type="match status" value="1"/>
</dbReference>
<dbReference type="AlphaFoldDB" id="A0A1J5QZ76"/>
<organism evidence="3">
    <name type="scientific">mine drainage metagenome</name>
    <dbReference type="NCBI Taxonomy" id="410659"/>
    <lineage>
        <taxon>unclassified sequences</taxon>
        <taxon>metagenomes</taxon>
        <taxon>ecological metagenomes</taxon>
    </lineage>
</organism>
<sequence length="228" mass="22276">MTTTHNITRTSTETGRARGVLTAPTLVAPRGRRRPGLITAGVGLVMLGALVAVWLVTAAGNRTPVVAVARDVPYGAVITAADLTRAEVSVDSSVATVPAGDAAGLVGKVAATDLVAGSLLAPGQVTTAGPPGPGEVLVPLAVAAKKVPAGGLVTGDRLLIVDTPPADADPPTGALHTIGVTVARVGAPDLNGVVVIDVVAQEGDGPGVAARAATGRFALVVQGHGATS</sequence>
<reference evidence="3" key="1">
    <citation type="submission" date="2016-10" db="EMBL/GenBank/DDBJ databases">
        <title>Sequence of Gallionella enrichment culture.</title>
        <authorList>
            <person name="Poehlein A."/>
            <person name="Muehling M."/>
            <person name="Daniel R."/>
        </authorList>
    </citation>
    <scope>NUCLEOTIDE SEQUENCE</scope>
</reference>
<keyword evidence="1" id="KW-0812">Transmembrane</keyword>
<evidence type="ECO:0000256" key="1">
    <source>
        <dbReference type="SAM" id="Phobius"/>
    </source>
</evidence>
<comment type="caution">
    <text evidence="3">The sequence shown here is derived from an EMBL/GenBank/DDBJ whole genome shotgun (WGS) entry which is preliminary data.</text>
</comment>
<dbReference type="InterPro" id="IPR013974">
    <property type="entry name" value="SAF"/>
</dbReference>
<feature type="domain" description="SAF" evidence="2">
    <location>
        <begin position="63"/>
        <end position="126"/>
    </location>
</feature>
<keyword evidence="1" id="KW-1133">Transmembrane helix</keyword>
<dbReference type="CDD" id="cd11614">
    <property type="entry name" value="SAF_CpaB_FlgA_like"/>
    <property type="match status" value="1"/>
</dbReference>
<proteinExistence type="predicted"/>
<feature type="transmembrane region" description="Helical" evidence="1">
    <location>
        <begin position="36"/>
        <end position="56"/>
    </location>
</feature>
<dbReference type="EMBL" id="MLJW01000565">
    <property type="protein sequence ID" value="OIQ85143.1"/>
    <property type="molecule type" value="Genomic_DNA"/>
</dbReference>
<name>A0A1J5QZ76_9ZZZZ</name>
<dbReference type="Pfam" id="PF08666">
    <property type="entry name" value="SAF"/>
    <property type="match status" value="1"/>
</dbReference>